<sequence length="48" mass="5580">MLKRGTAIKLLDQGDECEYERLDVEQQIMDGIADKIEQILEGEENERN</sequence>
<evidence type="ECO:0000313" key="2">
    <source>
        <dbReference type="Proteomes" id="UP000002300"/>
    </source>
</evidence>
<reference evidence="1 2" key="1">
    <citation type="journal article" date="2008" name="Chem. Biol. Interact.">
        <title>Extending the Bacillus cereus group genomics to putative food-borne pathogens of different toxicity.</title>
        <authorList>
            <person name="Lapidus A."/>
            <person name="Goltsman E."/>
            <person name="Auger S."/>
            <person name="Galleron N."/>
            <person name="Segurens B."/>
            <person name="Dossat C."/>
            <person name="Land M.L."/>
            <person name="Broussolle V."/>
            <person name="Brillard J."/>
            <person name="Guinebretiere M.H."/>
            <person name="Sanchis V."/>
            <person name="Nguen-The C."/>
            <person name="Lereclus D."/>
            <person name="Richardson P."/>
            <person name="Wincker P."/>
            <person name="Weissenbach J."/>
            <person name="Ehrlich S.D."/>
            <person name="Sorokin A."/>
        </authorList>
    </citation>
    <scope>NUCLEOTIDE SEQUENCE [LARGE SCALE GENOMIC DNA]</scope>
    <source>
        <strain evidence="2">DSM 22905 / CIP 110041 / 391-98 / NVH 391-98</strain>
    </source>
</reference>
<dbReference type="AlphaFoldDB" id="A7GSS9"/>
<dbReference type="Proteomes" id="UP000002300">
    <property type="component" value="Chromosome"/>
</dbReference>
<proteinExistence type="predicted"/>
<accession>A7GSS9</accession>
<dbReference type="HOGENOM" id="CLU_3149337_0_0_9"/>
<protein>
    <submittedName>
        <fullName evidence="1">Uncharacterized protein</fullName>
    </submittedName>
</protein>
<dbReference type="EMBL" id="CP000764">
    <property type="protein sequence ID" value="ABS23187.1"/>
    <property type="molecule type" value="Genomic_DNA"/>
</dbReference>
<name>A7GSS9_BACCN</name>
<organism evidence="1 2">
    <name type="scientific">Bacillus cytotoxicus (strain DSM 22905 / CIP 110041 / 391-98 / NVH 391-98)</name>
    <dbReference type="NCBI Taxonomy" id="315749"/>
    <lineage>
        <taxon>Bacteria</taxon>
        <taxon>Bacillati</taxon>
        <taxon>Bacillota</taxon>
        <taxon>Bacilli</taxon>
        <taxon>Bacillales</taxon>
        <taxon>Bacillaceae</taxon>
        <taxon>Bacillus</taxon>
        <taxon>Bacillus cereus group</taxon>
    </lineage>
</organism>
<keyword evidence="2" id="KW-1185">Reference proteome</keyword>
<dbReference type="KEGG" id="bcy:Bcer98_2956"/>
<gene>
    <name evidence="1" type="ordered locus">Bcer98_2956</name>
</gene>
<evidence type="ECO:0000313" key="1">
    <source>
        <dbReference type="EMBL" id="ABS23187.1"/>
    </source>
</evidence>
<dbReference type="STRING" id="315749.Bcer98_2956"/>